<proteinExistence type="predicted"/>
<protein>
    <submittedName>
        <fullName evidence="1">Uncharacterized protein</fullName>
    </submittedName>
</protein>
<dbReference type="EMBL" id="CAKW01000053">
    <property type="protein sequence ID" value="CCJ71919.1"/>
    <property type="molecule type" value="Genomic_DNA"/>
</dbReference>
<sequence>MAKKPAQRRLTLRSAYPSHSFLNSRLAACESITDHISFVQTLPA</sequence>
<comment type="caution">
    <text evidence="1">The sequence shown here is derived from an EMBL/GenBank/DDBJ whole genome shotgun (WGS) entry which is preliminary data.</text>
</comment>
<dbReference type="Proteomes" id="UP000009340">
    <property type="component" value="Unassembled WGS sequence"/>
</dbReference>
<name>K8A845_9ENTR</name>
<organism evidence="1 2">
    <name type="scientific">Cronobacter condimenti 1330</name>
    <dbReference type="NCBI Taxonomy" id="1073999"/>
    <lineage>
        <taxon>Bacteria</taxon>
        <taxon>Pseudomonadati</taxon>
        <taxon>Pseudomonadota</taxon>
        <taxon>Gammaproteobacteria</taxon>
        <taxon>Enterobacterales</taxon>
        <taxon>Enterobacteriaceae</taxon>
        <taxon>Cronobacter</taxon>
    </lineage>
</organism>
<dbReference type="AlphaFoldDB" id="K8A845"/>
<accession>K8A845</accession>
<gene>
    <name evidence="1" type="ORF">BN137_1267</name>
</gene>
<evidence type="ECO:0000313" key="1">
    <source>
        <dbReference type="EMBL" id="CCJ71919.1"/>
    </source>
</evidence>
<evidence type="ECO:0000313" key="2">
    <source>
        <dbReference type="Proteomes" id="UP000009340"/>
    </source>
</evidence>
<reference evidence="1" key="1">
    <citation type="submission" date="2012-07" db="EMBL/GenBank/DDBJ databases">
        <authorList>
            <person name="Cummings C."/>
        </authorList>
    </citation>
    <scope>NUCLEOTIDE SEQUENCE</scope>
    <source>
        <strain evidence="1">1330</strain>
    </source>
</reference>